<dbReference type="Gene3D" id="3.20.20.450">
    <property type="entry name" value="EAL domain"/>
    <property type="match status" value="1"/>
</dbReference>
<dbReference type="InterPro" id="IPR000160">
    <property type="entry name" value="GGDEF_dom"/>
</dbReference>
<evidence type="ECO:0000313" key="3">
    <source>
        <dbReference type="EMBL" id="TQN44380.1"/>
    </source>
</evidence>
<dbReference type="InterPro" id="IPR043128">
    <property type="entry name" value="Rev_trsase/Diguanyl_cyclase"/>
</dbReference>
<dbReference type="PANTHER" id="PTHR44757:SF2">
    <property type="entry name" value="BIOFILM ARCHITECTURE MAINTENANCE PROTEIN MBAA"/>
    <property type="match status" value="1"/>
</dbReference>
<accession>A0A543PJX7</accession>
<dbReference type="InterPro" id="IPR029787">
    <property type="entry name" value="Nucleotide_cyclase"/>
</dbReference>
<dbReference type="EMBL" id="VFQE01000001">
    <property type="protein sequence ID" value="TQN44380.1"/>
    <property type="molecule type" value="Genomic_DNA"/>
</dbReference>
<dbReference type="Pfam" id="PF00990">
    <property type="entry name" value="GGDEF"/>
    <property type="match status" value="1"/>
</dbReference>
<dbReference type="SUPFAM" id="SSF55785">
    <property type="entry name" value="PYP-like sensor domain (PAS domain)"/>
    <property type="match status" value="1"/>
</dbReference>
<dbReference type="Pfam" id="PF00563">
    <property type="entry name" value="EAL"/>
    <property type="match status" value="1"/>
</dbReference>
<evidence type="ECO:0000313" key="4">
    <source>
        <dbReference type="Proteomes" id="UP000319865"/>
    </source>
</evidence>
<dbReference type="InterPro" id="IPR013656">
    <property type="entry name" value="PAS_4"/>
</dbReference>
<dbReference type="InterPro" id="IPR001633">
    <property type="entry name" value="EAL_dom"/>
</dbReference>
<dbReference type="SUPFAM" id="SSF141868">
    <property type="entry name" value="EAL domain-like"/>
    <property type="match status" value="1"/>
</dbReference>
<dbReference type="FunFam" id="3.30.70.270:FF:000001">
    <property type="entry name" value="Diguanylate cyclase domain protein"/>
    <property type="match status" value="1"/>
</dbReference>
<protein>
    <submittedName>
        <fullName evidence="3">Diguanylate cyclase/phosphodiesterase</fullName>
    </submittedName>
</protein>
<gene>
    <name evidence="3" type="ORF">FHU33_3882</name>
</gene>
<dbReference type="CDD" id="cd01949">
    <property type="entry name" value="GGDEF"/>
    <property type="match status" value="1"/>
</dbReference>
<dbReference type="PROSITE" id="PS50883">
    <property type="entry name" value="EAL"/>
    <property type="match status" value="1"/>
</dbReference>
<sequence length="602" mass="64515">MRRDGPGKPELPLDVHRHAGASDRDAVLVEAVLDAVPSPTCLLDPEGRMLLGNQAWTTRSRTYADLRFQVGIGANYYDMALSLRDDAVSRAMVASLQELARGERDEVSLDYSFPHPLGGTRWFHVHGSRVDQAGHVVVTHTDITSRVQAEQAATWRARHDHLTELPNRAHLHELIDAELRNPDLTPVAVLFLDVDGFKDVNDSLGHELGDQLLRQLADRLIAGTRGQDTVGRLGGDEFVVLCRDCDADGAEILAQRCQAIFEQPFELAGRSVRLSASIGIAGAGSPRPAMVRSTDLVRDADLAMYAAKAAGRNRIHVFSADLRTAVQRKVQLAGELRDAIDGNQLVLHYQPVLDLPSGEVAGAEALVRWQHPERGLVGPCEFIPVAEQSELIGPLTRWVLGEATRQAAEWVRRGFPLLWGVNISPAALAAGTLVRDVAEALAASGLAPEHLIVELTESCVAEDAERAAAQLAALRRSGVEVAIDDFGTGYSSLGQLVNIPAGVLKIDRSLVVGAPDRPSQSTAAIAAVVGLARACGMRSLAEGVETAEQLALATELGCTYAQGFHIASPMPAEQLTSWLATRRSARAGRAALGSATAAAPRR</sequence>
<keyword evidence="4" id="KW-1185">Reference proteome</keyword>
<dbReference type="SUPFAM" id="SSF55073">
    <property type="entry name" value="Nucleotide cyclase"/>
    <property type="match status" value="1"/>
</dbReference>
<dbReference type="Gene3D" id="3.30.70.270">
    <property type="match status" value="1"/>
</dbReference>
<dbReference type="PROSITE" id="PS50887">
    <property type="entry name" value="GGDEF"/>
    <property type="match status" value="1"/>
</dbReference>
<dbReference type="CDD" id="cd01948">
    <property type="entry name" value="EAL"/>
    <property type="match status" value="1"/>
</dbReference>
<feature type="domain" description="GGDEF" evidence="2">
    <location>
        <begin position="185"/>
        <end position="320"/>
    </location>
</feature>
<dbReference type="InterPro" id="IPR035965">
    <property type="entry name" value="PAS-like_dom_sf"/>
</dbReference>
<comment type="caution">
    <text evidence="3">The sequence shown here is derived from an EMBL/GenBank/DDBJ whole genome shotgun (WGS) entry which is preliminary data.</text>
</comment>
<dbReference type="Pfam" id="PF08448">
    <property type="entry name" value="PAS_4"/>
    <property type="match status" value="1"/>
</dbReference>
<name>A0A543PJX7_9ACTN</name>
<evidence type="ECO:0000259" key="2">
    <source>
        <dbReference type="PROSITE" id="PS50887"/>
    </source>
</evidence>
<proteinExistence type="predicted"/>
<dbReference type="Gene3D" id="3.30.450.20">
    <property type="entry name" value="PAS domain"/>
    <property type="match status" value="1"/>
</dbReference>
<dbReference type="Proteomes" id="UP000319865">
    <property type="component" value="Unassembled WGS sequence"/>
</dbReference>
<dbReference type="RefSeq" id="WP_246063859.1">
    <property type="nucleotide sequence ID" value="NZ_VFQE01000001.1"/>
</dbReference>
<evidence type="ECO:0000259" key="1">
    <source>
        <dbReference type="PROSITE" id="PS50883"/>
    </source>
</evidence>
<dbReference type="InterPro" id="IPR052155">
    <property type="entry name" value="Biofilm_reg_signaling"/>
</dbReference>
<organism evidence="3 4">
    <name type="scientific">Blastococcus colisei</name>
    <dbReference type="NCBI Taxonomy" id="1564162"/>
    <lineage>
        <taxon>Bacteria</taxon>
        <taxon>Bacillati</taxon>
        <taxon>Actinomycetota</taxon>
        <taxon>Actinomycetes</taxon>
        <taxon>Geodermatophilales</taxon>
        <taxon>Geodermatophilaceae</taxon>
        <taxon>Blastococcus</taxon>
    </lineage>
</organism>
<dbReference type="InterPro" id="IPR035919">
    <property type="entry name" value="EAL_sf"/>
</dbReference>
<dbReference type="PANTHER" id="PTHR44757">
    <property type="entry name" value="DIGUANYLATE CYCLASE DGCP"/>
    <property type="match status" value="1"/>
</dbReference>
<dbReference type="AlphaFoldDB" id="A0A543PJX7"/>
<feature type="domain" description="EAL" evidence="1">
    <location>
        <begin position="329"/>
        <end position="583"/>
    </location>
</feature>
<dbReference type="SMART" id="SM00267">
    <property type="entry name" value="GGDEF"/>
    <property type="match status" value="1"/>
</dbReference>
<dbReference type="SMART" id="SM00052">
    <property type="entry name" value="EAL"/>
    <property type="match status" value="1"/>
</dbReference>
<dbReference type="NCBIfam" id="TIGR00254">
    <property type="entry name" value="GGDEF"/>
    <property type="match status" value="1"/>
</dbReference>
<reference evidence="3 4" key="1">
    <citation type="submission" date="2019-06" db="EMBL/GenBank/DDBJ databases">
        <title>Sequencing the genomes of 1000 actinobacteria strains.</title>
        <authorList>
            <person name="Klenk H.-P."/>
        </authorList>
    </citation>
    <scope>NUCLEOTIDE SEQUENCE [LARGE SCALE GENOMIC DNA]</scope>
    <source>
        <strain evidence="3 4">DSM 46837</strain>
    </source>
</reference>